<organism evidence="1 2">
    <name type="scientific">Synechocystis sp. (strain ATCC 27184 / PCC 6803 / Kazusa)</name>
    <dbReference type="NCBI Taxonomy" id="1111708"/>
    <lineage>
        <taxon>Bacteria</taxon>
        <taxon>Bacillati</taxon>
        <taxon>Cyanobacteriota</taxon>
        <taxon>Cyanophyceae</taxon>
        <taxon>Synechococcales</taxon>
        <taxon>Merismopediaceae</taxon>
        <taxon>Synechocystis</taxon>
    </lineage>
</organism>
<dbReference type="KEGG" id="syn:ssr2062"/>
<protein>
    <submittedName>
        <fullName evidence="1">Ssr2062 protein</fullName>
    </submittedName>
</protein>
<gene>
    <name evidence="1" type="ordered locus">ssr2062</name>
</gene>
<dbReference type="Proteomes" id="UP000001425">
    <property type="component" value="Chromosome"/>
</dbReference>
<name>P73494_SYNY3</name>
<dbReference type="EnsemblBacteria" id="BAA17534">
    <property type="protein sequence ID" value="BAA17534"/>
    <property type="gene ID" value="BAA17534"/>
</dbReference>
<reference evidence="1 2" key="1">
    <citation type="journal article" date="1995" name="DNA Res.">
        <title>Sequence analysis of the genome of the unicellular cyanobacterium Synechocystis sp. strain PCC6803. I. Sequence features in the 1 Mb region from map positions 64% to 92% of the genome.</title>
        <authorList>
            <person name="Kaneko T."/>
            <person name="Tanaka A."/>
            <person name="Sato S."/>
            <person name="Kotani H."/>
            <person name="Sazuka T."/>
            <person name="Miyajima N."/>
            <person name="Sugiura M."/>
            <person name="Tabata S."/>
        </authorList>
    </citation>
    <scope>NUCLEOTIDE SEQUENCE [LARGE SCALE GENOMIC DNA]</scope>
    <source>
        <strain evidence="2">ATCC 27184 / PCC 6803 / Kazusa</strain>
    </source>
</reference>
<dbReference type="AlphaFoldDB" id="P73494"/>
<dbReference type="InParanoid" id="P73494"/>
<reference evidence="1 2" key="2">
    <citation type="journal article" date="1996" name="DNA Res.">
        <title>Sequence analysis of the genome of the unicellular cyanobacterium Synechocystis sp. strain PCC6803. II. Sequence determination of the entire genome and assignment of potential protein-coding regions.</title>
        <authorList>
            <person name="Kaneko T."/>
            <person name="Sato S."/>
            <person name="Kotani H."/>
            <person name="Tanaka A."/>
            <person name="Asamizu E."/>
            <person name="Nakamura Y."/>
            <person name="Miyajima N."/>
            <person name="Hirosawa M."/>
            <person name="Sugiura M."/>
            <person name="Sasamoto S."/>
            <person name="Kimura T."/>
            <person name="Hosouchi T."/>
            <person name="Matsuno A."/>
            <person name="Muraki A."/>
            <person name="Nakazaki N."/>
            <person name="Naruo K."/>
            <person name="Okumura S."/>
            <person name="Shimpo S."/>
            <person name="Takeuchi C."/>
            <person name="Wada T."/>
            <person name="Watanabe A."/>
            <person name="Yamada M."/>
            <person name="Yasuda M."/>
            <person name="Tabata S."/>
        </authorList>
    </citation>
    <scope>NUCLEOTIDE SEQUENCE [LARGE SCALE GENOMIC DNA]</scope>
    <source>
        <strain evidence="2">ATCC 27184 / PCC 6803 / Kazusa</strain>
    </source>
</reference>
<keyword evidence="2" id="KW-1185">Reference proteome</keyword>
<evidence type="ECO:0000313" key="1">
    <source>
        <dbReference type="EMBL" id="BAA17534.1"/>
    </source>
</evidence>
<sequence length="88" mass="9593">MKTANFITSSCRYCRYYQAEGRRGGTCSQLNVPVQGQWKACALAAKPFAGPWENLEDVVYLEHAYALTSKDALVEQSAETIATAAEAA</sequence>
<dbReference type="STRING" id="1148.gene:10498399"/>
<dbReference type="eggNOG" id="ENOG5032YCP">
    <property type="taxonomic scope" value="Bacteria"/>
</dbReference>
<dbReference type="PaxDb" id="1148-1652613"/>
<accession>P73494</accession>
<proteinExistence type="predicted"/>
<dbReference type="EMBL" id="BA000022">
    <property type="protein sequence ID" value="BAA17534.1"/>
    <property type="molecule type" value="Genomic_DNA"/>
</dbReference>
<evidence type="ECO:0000313" key="2">
    <source>
        <dbReference type="Proteomes" id="UP000001425"/>
    </source>
</evidence>
<dbReference type="PIR" id="S77431">
    <property type="entry name" value="S77431"/>
</dbReference>